<dbReference type="RefSeq" id="WP_012431112.1">
    <property type="nucleotide sequence ID" value="NZ_KJ776576.1"/>
</dbReference>
<dbReference type="EMBL" id="KJ776577">
    <property type="protein sequence ID" value="AIW54565.1"/>
    <property type="molecule type" value="Genomic_DNA"/>
</dbReference>
<keyword evidence="1" id="KW-0472">Membrane</keyword>
<keyword evidence="1" id="KW-0812">Transmembrane</keyword>
<accession>A0A0A0UX68</accession>
<proteinExistence type="predicted"/>
<feature type="transmembrane region" description="Helical" evidence="1">
    <location>
        <begin position="6"/>
        <end position="23"/>
    </location>
</feature>
<dbReference type="AlphaFoldDB" id="A0A0A0UX68"/>
<evidence type="ECO:0000313" key="2">
    <source>
        <dbReference type="EMBL" id="AIW54511.1"/>
    </source>
</evidence>
<organism evidence="3">
    <name type="scientific">Clostridium botulinum</name>
    <dbReference type="NCBI Taxonomy" id="1491"/>
    <lineage>
        <taxon>Bacteria</taxon>
        <taxon>Bacillati</taxon>
        <taxon>Bacillota</taxon>
        <taxon>Clostridia</taxon>
        <taxon>Eubacteriales</taxon>
        <taxon>Clostridiaceae</taxon>
        <taxon>Clostridium</taxon>
    </lineage>
</organism>
<evidence type="ECO:0000256" key="1">
    <source>
        <dbReference type="SAM" id="Phobius"/>
    </source>
</evidence>
<feature type="transmembrane region" description="Helical" evidence="1">
    <location>
        <begin position="52"/>
        <end position="75"/>
    </location>
</feature>
<keyword evidence="1" id="KW-1133">Transmembrane helix</keyword>
<dbReference type="EMBL" id="KJ776576">
    <property type="protein sequence ID" value="AIW54511.1"/>
    <property type="molecule type" value="Genomic_DNA"/>
</dbReference>
<geneLocation type="plasmid" evidence="2">
    <name>pEklund2B</name>
</geneLocation>
<protein>
    <submittedName>
        <fullName evidence="3">Uncharacterized protein</fullName>
    </submittedName>
</protein>
<sequence length="78" mass="9247">MLIIIVIILYIGISLYSKHLLYIQSYARFKRELLYNREQNVKRVCNKSVKKIEWICFVPGINLITVLALSIMILIDKY</sequence>
<evidence type="ECO:0000313" key="3">
    <source>
        <dbReference type="EMBL" id="AIW54565.1"/>
    </source>
</evidence>
<name>A0A0A0UX68_CLOBO</name>
<keyword evidence="3" id="KW-0614">Plasmid</keyword>
<reference evidence="3" key="1">
    <citation type="journal article" date="2014" name="Genome Biol. Evol.">
        <title>Three classes of plasmid (47-63 kb) carry the type B neurotoxin gene cluster of group II Clostridium botulinum.</title>
        <authorList>
            <person name="Carter A.T."/>
            <person name="Austin J.W."/>
            <person name="Weedmark K.A."/>
            <person name="Corbett C."/>
            <person name="Peck M.W."/>
        </authorList>
    </citation>
    <scope>NUCLEOTIDE SEQUENCE</scope>
    <source>
        <strain evidence="3">Colworth BL151</strain>
        <strain evidence="2">Eklund2B</strain>
        <plasmid evidence="3">pBL151</plasmid>
        <plasmid evidence="2">pEklund2B</plasmid>
    </source>
</reference>
<geneLocation type="plasmid" evidence="3">
    <name>pBL151</name>
</geneLocation>